<evidence type="ECO:0000313" key="3">
    <source>
        <dbReference type="Proteomes" id="UP000604825"/>
    </source>
</evidence>
<name>A0A811RRU7_9POAL</name>
<dbReference type="InterPro" id="IPR056018">
    <property type="entry name" value="DUF7597"/>
</dbReference>
<organism evidence="2 3">
    <name type="scientific">Miscanthus lutarioriparius</name>
    <dbReference type="NCBI Taxonomy" id="422564"/>
    <lineage>
        <taxon>Eukaryota</taxon>
        <taxon>Viridiplantae</taxon>
        <taxon>Streptophyta</taxon>
        <taxon>Embryophyta</taxon>
        <taxon>Tracheophyta</taxon>
        <taxon>Spermatophyta</taxon>
        <taxon>Magnoliopsida</taxon>
        <taxon>Liliopsida</taxon>
        <taxon>Poales</taxon>
        <taxon>Poaceae</taxon>
        <taxon>PACMAD clade</taxon>
        <taxon>Panicoideae</taxon>
        <taxon>Andropogonodae</taxon>
        <taxon>Andropogoneae</taxon>
        <taxon>Saccharinae</taxon>
        <taxon>Miscanthus</taxon>
    </lineage>
</organism>
<dbReference type="PANTHER" id="PTHR33075:SF7">
    <property type="entry name" value="OS02G0303350 PROTEIN"/>
    <property type="match status" value="1"/>
</dbReference>
<dbReference type="AlphaFoldDB" id="A0A811RRU7"/>
<gene>
    <name evidence="2" type="ORF">NCGR_LOCUS56625</name>
</gene>
<dbReference type="OrthoDB" id="687457at2759"/>
<sequence>MAFQRADPTTFVPEGMQHEDIPNRVFMVRAVALTRPPARDEDLAITTFNPLPANEMQFAAVRAVLRDFLRFERPTAFLDIQPTHLGQALVRFNLAYDRDTIVAESPHVFGDVTVSFSKHNEGRNWCRAMFNHECWLLLFGLPNDYWTERHIHSVVGEFARVLLWEADDRFRCRLLVRARVTDLEKCNARFLQHHPQQQGPPVEDPVPEDVDMEVGFPFDFFGLGQPAIGLNDQEEQNGIQQQDAWDPWPAEIQAQQQPMQDLNENIQQGQLNLNLPPPEQDINQDLHPVIFIPVMPKENGEVYILNPLEEELMQIVDEEMQLEAPDLNININAGPPVSPINYLDDEIPLDQLMGSEDEGSININNGPVQVQDQQIIPESDEQNIVVGMALMPSLQQNIASRVLEGTRATEATKLWDKFFTKETFGWATELLSSPAIAQITNSQGNVSFSIPKQCPVNKKICVLSSDNVPTEAKSSMGLDNGKNKGVLNTLQEEEGHKKADTHSGKSVKVIKNLGFQFCGMDAEEVTDEALMNKKKKTEPVAKRR</sequence>
<feature type="domain" description="DUF7597" evidence="1">
    <location>
        <begin position="7"/>
        <end position="127"/>
    </location>
</feature>
<reference evidence="2" key="1">
    <citation type="submission" date="2020-10" db="EMBL/GenBank/DDBJ databases">
        <authorList>
            <person name="Han B."/>
            <person name="Lu T."/>
            <person name="Zhao Q."/>
            <person name="Huang X."/>
            <person name="Zhao Y."/>
        </authorList>
    </citation>
    <scope>NUCLEOTIDE SEQUENCE</scope>
</reference>
<accession>A0A811RRU7</accession>
<keyword evidence="3" id="KW-1185">Reference proteome</keyword>
<comment type="caution">
    <text evidence="2">The sequence shown here is derived from an EMBL/GenBank/DDBJ whole genome shotgun (WGS) entry which is preliminary data.</text>
</comment>
<dbReference type="EMBL" id="CAJGYO010000016">
    <property type="protein sequence ID" value="CAD6273359.1"/>
    <property type="molecule type" value="Genomic_DNA"/>
</dbReference>
<evidence type="ECO:0000259" key="1">
    <source>
        <dbReference type="Pfam" id="PF24530"/>
    </source>
</evidence>
<proteinExistence type="predicted"/>
<dbReference type="PANTHER" id="PTHR33075">
    <property type="entry name" value="OS02G0499800 PROTEIN"/>
    <property type="match status" value="1"/>
</dbReference>
<protein>
    <recommendedName>
        <fullName evidence="1">DUF7597 domain-containing protein</fullName>
    </recommendedName>
</protein>
<dbReference type="Pfam" id="PF24530">
    <property type="entry name" value="DUF7597"/>
    <property type="match status" value="1"/>
</dbReference>
<dbReference type="Proteomes" id="UP000604825">
    <property type="component" value="Unassembled WGS sequence"/>
</dbReference>
<evidence type="ECO:0000313" key="2">
    <source>
        <dbReference type="EMBL" id="CAD6273359.1"/>
    </source>
</evidence>